<gene>
    <name evidence="3" type="ORF">Tco_0856722</name>
</gene>
<dbReference type="PANTHER" id="PTHR11439:SF495">
    <property type="entry name" value="REVERSE TRANSCRIPTASE, RNA-DEPENDENT DNA POLYMERASE-RELATED"/>
    <property type="match status" value="1"/>
</dbReference>
<protein>
    <submittedName>
        <fullName evidence="3">Retrovirus-related pol polyprotein from transposon TNT 1-94</fullName>
    </submittedName>
</protein>
<dbReference type="PANTHER" id="PTHR11439">
    <property type="entry name" value="GAG-POL-RELATED RETROTRANSPOSON"/>
    <property type="match status" value="1"/>
</dbReference>
<reference evidence="3" key="2">
    <citation type="submission" date="2022-01" db="EMBL/GenBank/DDBJ databases">
        <authorList>
            <person name="Yamashiro T."/>
            <person name="Shiraishi A."/>
            <person name="Satake H."/>
            <person name="Nakayama K."/>
        </authorList>
    </citation>
    <scope>NUCLEOTIDE SEQUENCE</scope>
</reference>
<feature type="region of interest" description="Disordered" evidence="1">
    <location>
        <begin position="1"/>
        <end position="61"/>
    </location>
</feature>
<feature type="region of interest" description="Disordered" evidence="1">
    <location>
        <begin position="229"/>
        <end position="260"/>
    </location>
</feature>
<evidence type="ECO:0000256" key="1">
    <source>
        <dbReference type="SAM" id="MobiDB-lite"/>
    </source>
</evidence>
<name>A0ABQ5B4A0_9ASTR</name>
<keyword evidence="4" id="KW-1185">Reference proteome</keyword>
<comment type="caution">
    <text evidence="3">The sequence shown here is derived from an EMBL/GenBank/DDBJ whole genome shotgun (WGS) entry which is preliminary data.</text>
</comment>
<organism evidence="3 4">
    <name type="scientific">Tanacetum coccineum</name>
    <dbReference type="NCBI Taxonomy" id="301880"/>
    <lineage>
        <taxon>Eukaryota</taxon>
        <taxon>Viridiplantae</taxon>
        <taxon>Streptophyta</taxon>
        <taxon>Embryophyta</taxon>
        <taxon>Tracheophyta</taxon>
        <taxon>Spermatophyta</taxon>
        <taxon>Magnoliopsida</taxon>
        <taxon>eudicotyledons</taxon>
        <taxon>Gunneridae</taxon>
        <taxon>Pentapetalae</taxon>
        <taxon>asterids</taxon>
        <taxon>campanulids</taxon>
        <taxon>Asterales</taxon>
        <taxon>Asteraceae</taxon>
        <taxon>Asteroideae</taxon>
        <taxon>Anthemideae</taxon>
        <taxon>Anthemidinae</taxon>
        <taxon>Tanacetum</taxon>
    </lineage>
</organism>
<dbReference type="Proteomes" id="UP001151760">
    <property type="component" value="Unassembled WGS sequence"/>
</dbReference>
<sequence length="567" mass="65594">MPRFSSNDMVHNHYLEEAKKKTQERDRNLKTSVMPSARSQNNANGSNPKPRINNQTSRNWPISKSSCVMTNPVLMAEHSGSSRNFSDSKHFVCSTYKNCVFNANHDAYVTKFLNEVNSRAKVPSHKTTKRYKPVEQISVAKKPERQIPTRHRFSTKRSSLCMRKQRLLDLILEPGIQDHNNELSSSKLVPKVVPPTDKTDTSVQELDLLFSPMYEEYFTAGNQSVLKSSALSDNSQQQDTQPTLNVQPTLEPTTPTNVNAEETNTDQAADAQFQPYEFINPFYTLEAMADHAWIKTMQEELHQFDRLKVWELVDKPFRKNVINLKWLWKNKKMKSILCLLEAVMIFVAYAAHKSFPIYQMEVKTAFLNGPLKEEVYVNQPDGFVDPNHPEKVYSLSKALYGLKQASRTWYDELSTFLMSKGFTKGTIDPTLFTIRYGEDILLVQIYVDDVIFESTNLKLSKKFEKLMHSRFDMSLMGEIKFFLGIQIHQFPRDLSGTLVDQTRYHSMIRSLMYLNSSRPELVQAVCYGARYQARPTKKHLKEVKRIFRYLKGTINIGLWYPKDMVLN</sequence>
<evidence type="ECO:0000313" key="4">
    <source>
        <dbReference type="Proteomes" id="UP001151760"/>
    </source>
</evidence>
<proteinExistence type="predicted"/>
<feature type="compositionally biased region" description="Polar residues" evidence="1">
    <location>
        <begin position="30"/>
        <end position="61"/>
    </location>
</feature>
<dbReference type="InterPro" id="IPR043502">
    <property type="entry name" value="DNA/RNA_pol_sf"/>
</dbReference>
<feature type="compositionally biased region" description="Basic and acidic residues" evidence="1">
    <location>
        <begin position="10"/>
        <end position="29"/>
    </location>
</feature>
<dbReference type="SUPFAM" id="SSF56672">
    <property type="entry name" value="DNA/RNA polymerases"/>
    <property type="match status" value="1"/>
</dbReference>
<dbReference type="EMBL" id="BQNB010012927">
    <property type="protein sequence ID" value="GJT09680.1"/>
    <property type="molecule type" value="Genomic_DNA"/>
</dbReference>
<accession>A0ABQ5B4A0</accession>
<feature type="domain" description="Reverse transcriptase Ty1/copia-type" evidence="2">
    <location>
        <begin position="339"/>
        <end position="490"/>
    </location>
</feature>
<dbReference type="Pfam" id="PF07727">
    <property type="entry name" value="RVT_2"/>
    <property type="match status" value="1"/>
</dbReference>
<reference evidence="3" key="1">
    <citation type="journal article" date="2022" name="Int. J. Mol. Sci.">
        <title>Draft Genome of Tanacetum Coccineum: Genomic Comparison of Closely Related Tanacetum-Family Plants.</title>
        <authorList>
            <person name="Yamashiro T."/>
            <person name="Shiraishi A."/>
            <person name="Nakayama K."/>
            <person name="Satake H."/>
        </authorList>
    </citation>
    <scope>NUCLEOTIDE SEQUENCE</scope>
</reference>
<dbReference type="InterPro" id="IPR013103">
    <property type="entry name" value="RVT_2"/>
</dbReference>
<evidence type="ECO:0000313" key="3">
    <source>
        <dbReference type="EMBL" id="GJT09680.1"/>
    </source>
</evidence>
<evidence type="ECO:0000259" key="2">
    <source>
        <dbReference type="Pfam" id="PF07727"/>
    </source>
</evidence>